<dbReference type="KEGG" id="sri:SELR_pSRC201080"/>
<protein>
    <submittedName>
        <fullName evidence="1">Uncharacterized protein</fullName>
    </submittedName>
</protein>
<sequence>MITISELKSGLIFGDNESGEYVYMPASEIGIDNPMCVYETNGQHSDVDLQEALRLIRVRALRQTKHPVLGTSSC</sequence>
<evidence type="ECO:0000313" key="2">
    <source>
        <dbReference type="Proteomes" id="UP000007887"/>
    </source>
</evidence>
<gene>
    <name evidence="1" type="ordered locus">SELR_pSRC201080</name>
</gene>
<proteinExistence type="predicted"/>
<dbReference type="PATRIC" id="fig|927704.6.peg.3303"/>
<dbReference type="RefSeq" id="WP_014430993.1">
    <property type="nucleotide sequence ID" value="NC_017076.1"/>
</dbReference>
<dbReference type="EMBL" id="AP012293">
    <property type="protein sequence ID" value="BAL84642.1"/>
    <property type="molecule type" value="Genomic_DNA"/>
</dbReference>
<reference evidence="1 2" key="1">
    <citation type="submission" date="2011-10" db="EMBL/GenBank/DDBJ databases">
        <title>Whole genome sequence of Selenomonas ruminantium subsp. lactilytica TAM6421.</title>
        <authorList>
            <person name="Oguchi A."/>
            <person name="Ankai A."/>
            <person name="Kaneko J."/>
            <person name="Yamada-Narita S."/>
            <person name="Fukui S."/>
            <person name="Takahashi M."/>
            <person name="Onodera T."/>
            <person name="Kojima S."/>
            <person name="Fushimi T."/>
            <person name="Abe N."/>
            <person name="Kamio Y."/>
            <person name="Yamazaki S."/>
            <person name="Fujita N."/>
        </authorList>
    </citation>
    <scope>NUCLEOTIDE SEQUENCE [LARGE SCALE GENOMIC DNA]</scope>
    <source>
        <strain evidence="2">NBRC 103574 / TAM6421</strain>
        <plasmid evidence="1 2">pSRC2</plasmid>
    </source>
</reference>
<dbReference type="HOGENOM" id="CLU_2652416_0_0_9"/>
<geneLocation type="plasmid" evidence="1 2">
    <name>pSRC2</name>
</geneLocation>
<evidence type="ECO:0000313" key="1">
    <source>
        <dbReference type="EMBL" id="BAL84642.1"/>
    </source>
</evidence>
<organism evidence="1 2">
    <name type="scientific">Selenomonas ruminantium subsp. lactilytica (strain NBRC 103574 / TAM6421)</name>
    <dbReference type="NCBI Taxonomy" id="927704"/>
    <lineage>
        <taxon>Bacteria</taxon>
        <taxon>Bacillati</taxon>
        <taxon>Bacillota</taxon>
        <taxon>Negativicutes</taxon>
        <taxon>Selenomonadales</taxon>
        <taxon>Selenomonadaceae</taxon>
        <taxon>Selenomonas</taxon>
    </lineage>
</organism>
<dbReference type="AlphaFoldDB" id="I0GV55"/>
<name>I0GV55_SELRL</name>
<keyword evidence="1" id="KW-0614">Plasmid</keyword>
<accession>I0GV55</accession>
<dbReference type="OrthoDB" id="1669310at2"/>
<dbReference type="Proteomes" id="UP000007887">
    <property type="component" value="Plasmid pSRC2"/>
</dbReference>